<dbReference type="InterPro" id="IPR014284">
    <property type="entry name" value="RNA_pol_sigma-70_dom"/>
</dbReference>
<dbReference type="InterPro" id="IPR013325">
    <property type="entry name" value="RNA_pol_sigma_r2"/>
</dbReference>
<evidence type="ECO:0000256" key="3">
    <source>
        <dbReference type="ARBA" id="ARBA00023082"/>
    </source>
</evidence>
<dbReference type="OrthoDB" id="278371at2"/>
<dbReference type="NCBIfam" id="TIGR02999">
    <property type="entry name" value="Sig-70_X6"/>
    <property type="match status" value="1"/>
</dbReference>
<dbReference type="GO" id="GO:0016987">
    <property type="term" value="F:sigma factor activity"/>
    <property type="evidence" value="ECO:0007669"/>
    <property type="project" value="UniProtKB-KW"/>
</dbReference>
<dbReference type="PANTHER" id="PTHR43133:SF39">
    <property type="entry name" value="SIMILAR TO RNA POLYMERASE SIGMA-E FACTOR"/>
    <property type="match status" value="1"/>
</dbReference>
<dbReference type="Pfam" id="PF07638">
    <property type="entry name" value="Sigma70_ECF"/>
    <property type="match status" value="1"/>
</dbReference>
<keyword evidence="7" id="KW-1185">Reference proteome</keyword>
<reference evidence="6 7" key="1">
    <citation type="submission" date="2019-01" db="EMBL/GenBank/DDBJ databases">
        <authorList>
            <person name="Chen W.-M."/>
        </authorList>
    </citation>
    <scope>NUCLEOTIDE SEQUENCE [LARGE SCALE GENOMIC DNA]</scope>
    <source>
        <strain evidence="6 7">ICH-3</strain>
    </source>
</reference>
<evidence type="ECO:0000313" key="6">
    <source>
        <dbReference type="EMBL" id="RVT52681.1"/>
    </source>
</evidence>
<accession>A0A437JYG2</accession>
<feature type="domain" description="RNA polymerase sigma-70 ECF-like HTH" evidence="5">
    <location>
        <begin position="1"/>
        <end position="180"/>
    </location>
</feature>
<dbReference type="InterPro" id="IPR036388">
    <property type="entry name" value="WH-like_DNA-bd_sf"/>
</dbReference>
<dbReference type="InterPro" id="IPR013324">
    <property type="entry name" value="RNA_pol_sigma_r3/r4-like"/>
</dbReference>
<dbReference type="Proteomes" id="UP000288178">
    <property type="component" value="Unassembled WGS sequence"/>
</dbReference>
<comment type="caution">
    <text evidence="6">The sequence shown here is derived from an EMBL/GenBank/DDBJ whole genome shotgun (WGS) entry which is preliminary data.</text>
</comment>
<dbReference type="PANTHER" id="PTHR43133">
    <property type="entry name" value="RNA POLYMERASE ECF-TYPE SIGMA FACTO"/>
    <property type="match status" value="1"/>
</dbReference>
<gene>
    <name evidence="6" type="ORF">ENE75_09695</name>
</gene>
<evidence type="ECO:0000259" key="5">
    <source>
        <dbReference type="Pfam" id="PF07638"/>
    </source>
</evidence>
<protein>
    <submittedName>
        <fullName evidence="6">Sigma-70 family RNA polymerase sigma factor</fullName>
    </submittedName>
</protein>
<keyword evidence="4" id="KW-0804">Transcription</keyword>
<sequence>MSDVTQLLAAWRSGDAQALEQLTPLVYRELHRLARGAMRGERPDHTLQTTALVHEAFIALADAKVDWADRAHFYAIATRQMRRILVNHGEAHRAAKRGGGMVHAQLDEALDVVGTPSAEISDLDDALQRLEAFDARKAQILELHYFGGLTYDEMAAVMQLSPSTIDTELRFAKAWLRDQLA</sequence>
<comment type="similarity">
    <text evidence="1">Belongs to the sigma-70 factor family. ECF subfamily.</text>
</comment>
<keyword evidence="3" id="KW-0731">Sigma factor</keyword>
<evidence type="ECO:0000256" key="1">
    <source>
        <dbReference type="ARBA" id="ARBA00010641"/>
    </source>
</evidence>
<dbReference type="GO" id="GO:0006352">
    <property type="term" value="P:DNA-templated transcription initiation"/>
    <property type="evidence" value="ECO:0007669"/>
    <property type="project" value="InterPro"/>
</dbReference>
<proteinExistence type="inferred from homology"/>
<dbReference type="InterPro" id="IPR011517">
    <property type="entry name" value="RNA_pol_sigma70_ECF-like"/>
</dbReference>
<dbReference type="SUPFAM" id="SSF88659">
    <property type="entry name" value="Sigma3 and sigma4 domains of RNA polymerase sigma factors"/>
    <property type="match status" value="1"/>
</dbReference>
<dbReference type="InterPro" id="IPR053812">
    <property type="entry name" value="HTH_Sigma70_ECF-like"/>
</dbReference>
<dbReference type="EMBL" id="SACT01000002">
    <property type="protein sequence ID" value="RVT52681.1"/>
    <property type="molecule type" value="Genomic_DNA"/>
</dbReference>
<evidence type="ECO:0000256" key="2">
    <source>
        <dbReference type="ARBA" id="ARBA00023015"/>
    </source>
</evidence>
<dbReference type="NCBIfam" id="TIGR02937">
    <property type="entry name" value="sigma70-ECF"/>
    <property type="match status" value="1"/>
</dbReference>
<dbReference type="InterPro" id="IPR039425">
    <property type="entry name" value="RNA_pol_sigma-70-like"/>
</dbReference>
<name>A0A437JYG2_9BURK</name>
<evidence type="ECO:0000256" key="4">
    <source>
        <dbReference type="ARBA" id="ARBA00023163"/>
    </source>
</evidence>
<evidence type="ECO:0000313" key="7">
    <source>
        <dbReference type="Proteomes" id="UP000288178"/>
    </source>
</evidence>
<keyword evidence="2" id="KW-0805">Transcription regulation</keyword>
<dbReference type="AlphaFoldDB" id="A0A437JYG2"/>
<dbReference type="Gene3D" id="1.10.10.10">
    <property type="entry name" value="Winged helix-like DNA-binding domain superfamily/Winged helix DNA-binding domain"/>
    <property type="match status" value="1"/>
</dbReference>
<dbReference type="SUPFAM" id="SSF88946">
    <property type="entry name" value="Sigma2 domain of RNA polymerase sigma factors"/>
    <property type="match status" value="1"/>
</dbReference>
<organism evidence="6 7">
    <name type="scientific">Rubrivivax albus</name>
    <dbReference type="NCBI Taxonomy" id="2499835"/>
    <lineage>
        <taxon>Bacteria</taxon>
        <taxon>Pseudomonadati</taxon>
        <taxon>Pseudomonadota</taxon>
        <taxon>Betaproteobacteria</taxon>
        <taxon>Burkholderiales</taxon>
        <taxon>Sphaerotilaceae</taxon>
        <taxon>Rubrivivax</taxon>
    </lineage>
</organism>
<dbReference type="RefSeq" id="WP_128198053.1">
    <property type="nucleotide sequence ID" value="NZ_SACT01000002.1"/>
</dbReference>